<organism evidence="1 2">
    <name type="scientific">Campylobacter insulaenigrae NCTC 12927</name>
    <dbReference type="NCBI Taxonomy" id="1031564"/>
    <lineage>
        <taxon>Bacteria</taxon>
        <taxon>Pseudomonadati</taxon>
        <taxon>Campylobacterota</taxon>
        <taxon>Epsilonproteobacteria</taxon>
        <taxon>Campylobacterales</taxon>
        <taxon>Campylobacteraceae</taxon>
        <taxon>Campylobacter</taxon>
    </lineage>
</organism>
<name>A0A0A8H068_9BACT</name>
<sequence>MKHDIKLHLTQEDLRTGQYYDKIGELIAKISKIEDLDVNNVCYIITLAAQRFSEIV</sequence>
<gene>
    <name evidence="1" type="ORF">CINS_0581</name>
</gene>
<protein>
    <submittedName>
        <fullName evidence="1">Uncharacterized protein</fullName>
    </submittedName>
</protein>
<dbReference type="RefSeq" id="WP_158336216.1">
    <property type="nucleotide sequence ID" value="NZ_CP007770.1"/>
</dbReference>
<evidence type="ECO:0000313" key="2">
    <source>
        <dbReference type="Proteomes" id="UP000031163"/>
    </source>
</evidence>
<accession>A0A0A8H068</accession>
<evidence type="ECO:0000313" key="1">
    <source>
        <dbReference type="EMBL" id="AJC87553.1"/>
    </source>
</evidence>
<dbReference type="GeneID" id="74432325"/>
<reference evidence="1 2" key="1">
    <citation type="journal article" date="2014" name="Genome Biol. Evol.">
        <title>Comparative Genomics of the Campylobacter lari Group.</title>
        <authorList>
            <person name="Miller W.G."/>
            <person name="Yee E."/>
            <person name="Chapman M.H."/>
            <person name="Smith T.P."/>
            <person name="Bono J.L."/>
            <person name="Huynh S."/>
            <person name="Parker C.T."/>
            <person name="Vandamme P."/>
            <person name="Luong K."/>
            <person name="Korlach J."/>
        </authorList>
    </citation>
    <scope>NUCLEOTIDE SEQUENCE [LARGE SCALE GENOMIC DNA]</scope>
    <source>
        <strain evidence="1 2">NCTC 12927</strain>
    </source>
</reference>
<dbReference type="Proteomes" id="UP000031163">
    <property type="component" value="Chromosome"/>
</dbReference>
<dbReference type="AlphaFoldDB" id="A0A0A8H068"/>
<proteinExistence type="predicted"/>
<dbReference type="HOGENOM" id="CLU_3005493_0_0_7"/>
<dbReference type="KEGG" id="cis:CINS_0581"/>
<dbReference type="EMBL" id="CP007770">
    <property type="protein sequence ID" value="AJC87553.1"/>
    <property type="molecule type" value="Genomic_DNA"/>
</dbReference>